<sequence length="213" mass="23552">MSTMTDTIMQQVTEQVKKAMEASSSARPLPHFDYVPTTSCEPSHRHAPILSYLHGDKLGIPPSWSISTQTPKERSLSKDIPVVEVERHPETPIKKERKPARPEPREEECSTKTVAIAGGYIEGTTRSAWKAQLQGAQQEVNPTGMIHLPLRFGEKAKTRNLGVDFLVVDLPTAHNVILGRLTLHKVKAVIASYLLQLQFKADDGSVGKLQGDQ</sequence>
<keyword evidence="3" id="KW-1185">Reference proteome</keyword>
<feature type="region of interest" description="Disordered" evidence="1">
    <location>
        <begin position="87"/>
        <end position="108"/>
    </location>
</feature>
<gene>
    <name evidence="2" type="ORF">Cgig2_001616</name>
</gene>
<organism evidence="2 3">
    <name type="scientific">Carnegiea gigantea</name>
    <dbReference type="NCBI Taxonomy" id="171969"/>
    <lineage>
        <taxon>Eukaryota</taxon>
        <taxon>Viridiplantae</taxon>
        <taxon>Streptophyta</taxon>
        <taxon>Embryophyta</taxon>
        <taxon>Tracheophyta</taxon>
        <taxon>Spermatophyta</taxon>
        <taxon>Magnoliopsida</taxon>
        <taxon>eudicotyledons</taxon>
        <taxon>Gunneridae</taxon>
        <taxon>Pentapetalae</taxon>
        <taxon>Caryophyllales</taxon>
        <taxon>Cactineae</taxon>
        <taxon>Cactaceae</taxon>
        <taxon>Cactoideae</taxon>
        <taxon>Echinocereeae</taxon>
        <taxon>Carnegiea</taxon>
    </lineage>
</organism>
<dbReference type="OrthoDB" id="2919534at2759"/>
<evidence type="ECO:0000313" key="3">
    <source>
        <dbReference type="Proteomes" id="UP001153076"/>
    </source>
</evidence>
<evidence type="ECO:0000256" key="1">
    <source>
        <dbReference type="SAM" id="MobiDB-lite"/>
    </source>
</evidence>
<accession>A0A9Q1GRB5</accession>
<dbReference type="PANTHER" id="PTHR33240">
    <property type="entry name" value="OS08G0508500 PROTEIN"/>
    <property type="match status" value="1"/>
</dbReference>
<reference evidence="2" key="1">
    <citation type="submission" date="2022-04" db="EMBL/GenBank/DDBJ databases">
        <title>Carnegiea gigantea Genome sequencing and assembly v2.</title>
        <authorList>
            <person name="Copetti D."/>
            <person name="Sanderson M.J."/>
            <person name="Burquez A."/>
            <person name="Wojciechowski M.F."/>
        </authorList>
    </citation>
    <scope>NUCLEOTIDE SEQUENCE</scope>
    <source>
        <strain evidence="2">SGP5-SGP5p</strain>
        <tissue evidence="2">Aerial part</tissue>
    </source>
</reference>
<proteinExistence type="predicted"/>
<dbReference type="AlphaFoldDB" id="A0A9Q1GRB5"/>
<dbReference type="EMBL" id="JAKOGI010001758">
    <property type="protein sequence ID" value="KAJ8424154.1"/>
    <property type="molecule type" value="Genomic_DNA"/>
</dbReference>
<name>A0A9Q1GRB5_9CARY</name>
<dbReference type="PANTHER" id="PTHR33240:SF17">
    <property type="entry name" value="EUKARYOTIC PEPTIDE CHAIN RELEASE FACTOR GTP-BINDING SUBUNIT-LIKE"/>
    <property type="match status" value="1"/>
</dbReference>
<evidence type="ECO:0000313" key="2">
    <source>
        <dbReference type="EMBL" id="KAJ8424154.1"/>
    </source>
</evidence>
<protein>
    <submittedName>
        <fullName evidence="2">Uncharacterized protein</fullName>
    </submittedName>
</protein>
<dbReference type="Proteomes" id="UP001153076">
    <property type="component" value="Unassembled WGS sequence"/>
</dbReference>
<comment type="caution">
    <text evidence="2">The sequence shown here is derived from an EMBL/GenBank/DDBJ whole genome shotgun (WGS) entry which is preliminary data.</text>
</comment>